<dbReference type="RefSeq" id="WP_124210586.1">
    <property type="nucleotide sequence ID" value="NZ_CP016615.1"/>
</dbReference>
<dbReference type="OrthoDB" id="10019835at2"/>
<dbReference type="AlphaFoldDB" id="A0A3N4VXB8"/>
<reference evidence="1 2" key="1">
    <citation type="submission" date="2018-11" db="EMBL/GenBank/DDBJ databases">
        <title>Genomic Encyclopedia of Type Strains, Phase IV (KMG-IV): sequencing the most valuable type-strain genomes for metagenomic binning, comparative biology and taxonomic classification.</title>
        <authorList>
            <person name="Goeker M."/>
        </authorList>
    </citation>
    <scope>NUCLEOTIDE SEQUENCE [LARGE SCALE GENOMIC DNA]</scope>
    <source>
        <strain evidence="1 2">DSM 27238</strain>
    </source>
</reference>
<keyword evidence="2" id="KW-1185">Reference proteome</keyword>
<proteinExistence type="predicted"/>
<gene>
    <name evidence="1" type="ORF">EDC46_0414</name>
</gene>
<organism evidence="1 2">
    <name type="scientific">Vespertiliibacter pulmonis</name>
    <dbReference type="NCBI Taxonomy" id="1443036"/>
    <lineage>
        <taxon>Bacteria</taxon>
        <taxon>Pseudomonadati</taxon>
        <taxon>Pseudomonadota</taxon>
        <taxon>Gammaproteobacteria</taxon>
        <taxon>Pasteurellales</taxon>
        <taxon>Pasteurellaceae</taxon>
        <taxon>Vespertiliibacter</taxon>
    </lineage>
</organism>
<sequence>MAISDITKMMAMYNPPSDFDKDGWKKAFDISNAFADTSEKHRANRENLATSDWRVQNMNNGYQTGIEKNNLSIAELQRQYGNALATDPSAIQATIAKNNHAVTGYDMGRDSLQGQQEYIQLKQKYAFNADGSPRTEPEMYQAMVADGVTPQSPYAVSNFWQASNQARGNKQALLDKLLQGAEEVVIDPATGERKRTGRISQDMLQHGLNNYIATGLLTKGDAEQLTNQLFPFSPTHSLLPAGLSIGGGLAPQLEKLNHAQPTQVVPYAEGFSPPDQAIPYKWGYSPIAHSHTPIKATPEEEYAATVENLRNWENGGANKFWNDWREEIDQNNAARREALQRAIENSRKIPNGAYPIFLQR</sequence>
<evidence type="ECO:0000313" key="2">
    <source>
        <dbReference type="Proteomes" id="UP000281691"/>
    </source>
</evidence>
<protein>
    <submittedName>
        <fullName evidence="1">Uncharacterized protein</fullName>
    </submittedName>
</protein>
<accession>A0A3N4VXB8</accession>
<dbReference type="Proteomes" id="UP000281691">
    <property type="component" value="Unassembled WGS sequence"/>
</dbReference>
<name>A0A3N4VXB8_9PAST</name>
<evidence type="ECO:0000313" key="1">
    <source>
        <dbReference type="EMBL" id="RPE86023.1"/>
    </source>
</evidence>
<dbReference type="EMBL" id="RKQP01000001">
    <property type="protein sequence ID" value="RPE86023.1"/>
    <property type="molecule type" value="Genomic_DNA"/>
</dbReference>
<comment type="caution">
    <text evidence="1">The sequence shown here is derived from an EMBL/GenBank/DDBJ whole genome shotgun (WGS) entry which is preliminary data.</text>
</comment>